<evidence type="ECO:0000256" key="7">
    <source>
        <dbReference type="ARBA" id="ARBA00022692"/>
    </source>
</evidence>
<keyword evidence="12" id="KW-0902">Two-component regulatory system</keyword>
<dbReference type="PRINTS" id="PR00344">
    <property type="entry name" value="BCTRLSENSOR"/>
</dbReference>
<evidence type="ECO:0000256" key="11">
    <source>
        <dbReference type="ARBA" id="ARBA00022989"/>
    </source>
</evidence>
<dbReference type="Pfam" id="PF14689">
    <property type="entry name" value="SPOB_a"/>
    <property type="match status" value="1"/>
</dbReference>
<evidence type="ECO:0000256" key="1">
    <source>
        <dbReference type="ARBA" id="ARBA00000085"/>
    </source>
</evidence>
<dbReference type="EMBL" id="JBEPSB010000016">
    <property type="protein sequence ID" value="MET4562001.1"/>
    <property type="molecule type" value="Genomic_DNA"/>
</dbReference>
<keyword evidence="6 16" id="KW-0808">Transferase</keyword>
<comment type="subcellular location">
    <subcellularLocation>
        <location evidence="2">Cell membrane</location>
        <topology evidence="2">Multi-pass membrane protein</topology>
    </subcellularLocation>
</comment>
<comment type="caution">
    <text evidence="16">The sequence shown here is derived from an EMBL/GenBank/DDBJ whole genome shotgun (WGS) entry which is preliminary data.</text>
</comment>
<name>A0ABV2PM33_9BACI</name>
<evidence type="ECO:0000259" key="15">
    <source>
        <dbReference type="PROSITE" id="PS50109"/>
    </source>
</evidence>
<dbReference type="PANTHER" id="PTHR43547:SF10">
    <property type="entry name" value="SENSOR HISTIDINE KINASE DCUS"/>
    <property type="match status" value="1"/>
</dbReference>
<dbReference type="Proteomes" id="UP001549363">
    <property type="component" value="Unassembled WGS sequence"/>
</dbReference>
<dbReference type="SUPFAM" id="SSF55874">
    <property type="entry name" value="ATPase domain of HSP90 chaperone/DNA topoisomerase II/histidine kinase"/>
    <property type="match status" value="1"/>
</dbReference>
<feature type="transmembrane region" description="Helical" evidence="14">
    <location>
        <begin position="27"/>
        <end position="47"/>
    </location>
</feature>
<dbReference type="PROSITE" id="PS50109">
    <property type="entry name" value="HIS_KIN"/>
    <property type="match status" value="1"/>
</dbReference>
<evidence type="ECO:0000256" key="8">
    <source>
        <dbReference type="ARBA" id="ARBA00022741"/>
    </source>
</evidence>
<evidence type="ECO:0000256" key="12">
    <source>
        <dbReference type="ARBA" id="ARBA00023012"/>
    </source>
</evidence>
<evidence type="ECO:0000256" key="2">
    <source>
        <dbReference type="ARBA" id="ARBA00004651"/>
    </source>
</evidence>
<accession>A0ABV2PM33</accession>
<evidence type="ECO:0000256" key="5">
    <source>
        <dbReference type="ARBA" id="ARBA00022553"/>
    </source>
</evidence>
<dbReference type="InterPro" id="IPR005467">
    <property type="entry name" value="His_kinase_dom"/>
</dbReference>
<dbReference type="SUPFAM" id="SSF55890">
    <property type="entry name" value="Sporulation response regulatory protein Spo0B"/>
    <property type="match status" value="1"/>
</dbReference>
<dbReference type="Gene3D" id="3.30.565.10">
    <property type="entry name" value="Histidine kinase-like ATPase, C-terminal domain"/>
    <property type="match status" value="1"/>
</dbReference>
<keyword evidence="11 14" id="KW-1133">Transmembrane helix</keyword>
<keyword evidence="8" id="KW-0547">Nucleotide-binding</keyword>
<evidence type="ECO:0000313" key="17">
    <source>
        <dbReference type="Proteomes" id="UP001549363"/>
    </source>
</evidence>
<dbReference type="InterPro" id="IPR039506">
    <property type="entry name" value="SPOB_a"/>
</dbReference>
<keyword evidence="4" id="KW-1003">Cell membrane</keyword>
<dbReference type="Gene3D" id="1.10.287.130">
    <property type="match status" value="1"/>
</dbReference>
<evidence type="ECO:0000256" key="13">
    <source>
        <dbReference type="ARBA" id="ARBA00023136"/>
    </source>
</evidence>
<keyword evidence="13 14" id="KW-0472">Membrane</keyword>
<keyword evidence="7 14" id="KW-0812">Transmembrane</keyword>
<dbReference type="InterPro" id="IPR016120">
    <property type="entry name" value="Sig_transdc_His_kin_SpoOB"/>
</dbReference>
<dbReference type="InterPro" id="IPR004358">
    <property type="entry name" value="Sig_transdc_His_kin-like_C"/>
</dbReference>
<dbReference type="Pfam" id="PF00989">
    <property type="entry name" value="PAS"/>
    <property type="match status" value="1"/>
</dbReference>
<evidence type="ECO:0000256" key="9">
    <source>
        <dbReference type="ARBA" id="ARBA00022777"/>
    </source>
</evidence>
<dbReference type="InterPro" id="IPR036890">
    <property type="entry name" value="HATPase_C_sf"/>
</dbReference>
<keyword evidence="17" id="KW-1185">Reference proteome</keyword>
<dbReference type="InterPro" id="IPR003594">
    <property type="entry name" value="HATPase_dom"/>
</dbReference>
<dbReference type="PANTHER" id="PTHR43547">
    <property type="entry name" value="TWO-COMPONENT HISTIDINE KINASE"/>
    <property type="match status" value="1"/>
</dbReference>
<dbReference type="Gene3D" id="3.30.450.20">
    <property type="entry name" value="PAS domain"/>
    <property type="match status" value="2"/>
</dbReference>
<gene>
    <name evidence="16" type="ORF">ABIA69_003171</name>
</gene>
<evidence type="ECO:0000256" key="6">
    <source>
        <dbReference type="ARBA" id="ARBA00022679"/>
    </source>
</evidence>
<dbReference type="EC" id="2.7.13.3" evidence="3"/>
<dbReference type="InterPro" id="IPR013767">
    <property type="entry name" value="PAS_fold"/>
</dbReference>
<evidence type="ECO:0000256" key="3">
    <source>
        <dbReference type="ARBA" id="ARBA00012438"/>
    </source>
</evidence>
<dbReference type="Pfam" id="PF17203">
    <property type="entry name" value="sCache_3_2"/>
    <property type="match status" value="1"/>
</dbReference>
<keyword evidence="5" id="KW-0597">Phosphoprotein</keyword>
<evidence type="ECO:0000256" key="10">
    <source>
        <dbReference type="ARBA" id="ARBA00022840"/>
    </source>
</evidence>
<dbReference type="Pfam" id="PF02518">
    <property type="entry name" value="HATPase_c"/>
    <property type="match status" value="1"/>
</dbReference>
<evidence type="ECO:0000313" key="16">
    <source>
        <dbReference type="EMBL" id="MET4562001.1"/>
    </source>
</evidence>
<dbReference type="SUPFAM" id="SSF103190">
    <property type="entry name" value="Sensory domain-like"/>
    <property type="match status" value="1"/>
</dbReference>
<evidence type="ECO:0000256" key="4">
    <source>
        <dbReference type="ARBA" id="ARBA00022475"/>
    </source>
</evidence>
<protein>
    <recommendedName>
        <fullName evidence="3">histidine kinase</fullName>
        <ecNumber evidence="3">2.7.13.3</ecNumber>
    </recommendedName>
</protein>
<dbReference type="InterPro" id="IPR029151">
    <property type="entry name" value="Sensor-like_sf"/>
</dbReference>
<reference evidence="16 17" key="1">
    <citation type="submission" date="2024-06" db="EMBL/GenBank/DDBJ databases">
        <title>Sorghum-associated microbial communities from plants grown in Nebraska, USA.</title>
        <authorList>
            <person name="Schachtman D."/>
        </authorList>
    </citation>
    <scope>NUCLEOTIDE SEQUENCE [LARGE SCALE GENOMIC DNA]</scope>
    <source>
        <strain evidence="16 17">736</strain>
    </source>
</reference>
<keyword evidence="10" id="KW-0067">ATP-binding</keyword>
<keyword evidence="9 16" id="KW-0418">Kinase</keyword>
<sequence length="541" mass="61052">MLNLIEGRLSCFSFYIPMKNISLRLKMFIFSFIIVISSIATSGAIMIHNLAGAFEKEFGARAIAIARTVSQLTEVQNNVGKREGFEIIQPIAERIRLTTDVDYIVIIDMNRIRYSHPSESKLGTVFEGGDEIEAFSQHEYISKARGVLGYSIRAFVPIMNEEGTKQVGVITVGLLAPKWYNLLDEYQLDILVSLFWGIAIGLGGSVWVANHLKRQTFNLEPYEIARLVEERSGIIQAMDIGILATDESGNVTFINRLARQYTHFFGQKVTRKTLFKDTWLAEDTIQQHEVYRPLLIFEQMYLVRTFPIRILEQNAGYLIMLTDRKEANMLAEELTGIKILVDSLRAQQHEYMNRLHSIAGLIQLERNEDALSLIIDEITDEEEIIRSLHDKIHDYSIQGLLLGKYSRSKELSVELTIDEYSNLVDFMSGFSSGDMVTIIGNLLDNAMEACLESTHKDVHITIIGDKHHLYIEVQDSGKGIEGLPQRIFDYGFSTKKKEGHGIGLALVKQIVESNKGTIQVESTAHIGTVITIIVGVAEENE</sequence>
<organism evidence="16 17">
    <name type="scientific">Lysinibacillus parviboronicapiens</name>
    <dbReference type="NCBI Taxonomy" id="436516"/>
    <lineage>
        <taxon>Bacteria</taxon>
        <taxon>Bacillati</taxon>
        <taxon>Bacillota</taxon>
        <taxon>Bacilli</taxon>
        <taxon>Bacillales</taxon>
        <taxon>Bacillaceae</taxon>
        <taxon>Lysinibacillus</taxon>
    </lineage>
</organism>
<dbReference type="GO" id="GO:0004673">
    <property type="term" value="F:protein histidine kinase activity"/>
    <property type="evidence" value="ECO:0007669"/>
    <property type="project" value="UniProtKB-EC"/>
</dbReference>
<evidence type="ECO:0000256" key="14">
    <source>
        <dbReference type="SAM" id="Phobius"/>
    </source>
</evidence>
<comment type="catalytic activity">
    <reaction evidence="1">
        <text>ATP + protein L-histidine = ADP + protein N-phospho-L-histidine.</text>
        <dbReference type="EC" id="2.7.13.3"/>
    </reaction>
</comment>
<dbReference type="InterPro" id="IPR033463">
    <property type="entry name" value="sCache_3"/>
</dbReference>
<dbReference type="SMART" id="SM00387">
    <property type="entry name" value="HATPase_c"/>
    <property type="match status" value="1"/>
</dbReference>
<feature type="domain" description="Histidine kinase" evidence="15">
    <location>
        <begin position="346"/>
        <end position="538"/>
    </location>
</feature>
<proteinExistence type="predicted"/>